<keyword evidence="5" id="KW-1185">Reference proteome</keyword>
<dbReference type="GO" id="GO:0006606">
    <property type="term" value="P:protein import into nucleus"/>
    <property type="evidence" value="ECO:0007669"/>
    <property type="project" value="TreeGrafter"/>
</dbReference>
<sequence length="106" mass="12467">MELKLQQIYGGAMELQIPASFIDISRLREVPDNQEVFADINTDQSLIIELFDYNNDAVLKRQFPCFAEYYFEELAEFNEISKENITVFYKNNLNLADYPNLKLNFP</sequence>
<dbReference type="PANTHER" id="PTHR15837">
    <property type="entry name" value="RAN GUANINE NUCLEOTIDE RELEASE FACTOR"/>
    <property type="match status" value="1"/>
</dbReference>
<comment type="similarity">
    <text evidence="1">Belongs to the MOG1 family.</text>
</comment>
<dbReference type="AlphaFoldDB" id="A0AAD5U765"/>
<comment type="caution">
    <text evidence="4">The sequence shown here is derived from an EMBL/GenBank/DDBJ whole genome shotgun (WGS) entry which is preliminary data.</text>
</comment>
<dbReference type="Proteomes" id="UP001211065">
    <property type="component" value="Unassembled WGS sequence"/>
</dbReference>
<protein>
    <submittedName>
        <fullName evidence="4">Uncharacterized protein</fullName>
    </submittedName>
</protein>
<proteinExistence type="inferred from homology"/>
<dbReference type="GO" id="GO:0005085">
    <property type="term" value="F:guanyl-nucleotide exchange factor activity"/>
    <property type="evidence" value="ECO:0007669"/>
    <property type="project" value="TreeGrafter"/>
</dbReference>
<dbReference type="SUPFAM" id="SSF55724">
    <property type="entry name" value="Mog1p/PsbP-like"/>
    <property type="match status" value="1"/>
</dbReference>
<reference evidence="4" key="1">
    <citation type="submission" date="2020-05" db="EMBL/GenBank/DDBJ databases">
        <title>Phylogenomic resolution of chytrid fungi.</title>
        <authorList>
            <person name="Stajich J.E."/>
            <person name="Amses K."/>
            <person name="Simmons R."/>
            <person name="Seto K."/>
            <person name="Myers J."/>
            <person name="Bonds A."/>
            <person name="Quandt C.A."/>
            <person name="Barry K."/>
            <person name="Liu P."/>
            <person name="Grigoriev I."/>
            <person name="Longcore J.E."/>
            <person name="James T.Y."/>
        </authorList>
    </citation>
    <scope>NUCLEOTIDE SEQUENCE</scope>
    <source>
        <strain evidence="4">JEL0476</strain>
    </source>
</reference>
<dbReference type="GO" id="GO:0031267">
    <property type="term" value="F:small GTPase binding"/>
    <property type="evidence" value="ECO:0007669"/>
    <property type="project" value="TreeGrafter"/>
</dbReference>
<dbReference type="EMBL" id="JADGJW010000172">
    <property type="protein sequence ID" value="KAJ3222514.1"/>
    <property type="molecule type" value="Genomic_DNA"/>
</dbReference>
<name>A0AAD5U765_9FUNG</name>
<evidence type="ECO:0000256" key="1">
    <source>
        <dbReference type="ARBA" id="ARBA00010307"/>
    </source>
</evidence>
<gene>
    <name evidence="4" type="ORF">HK099_002222</name>
</gene>
<evidence type="ECO:0000256" key="3">
    <source>
        <dbReference type="ARBA" id="ARBA00022927"/>
    </source>
</evidence>
<evidence type="ECO:0000256" key="2">
    <source>
        <dbReference type="ARBA" id="ARBA00022448"/>
    </source>
</evidence>
<dbReference type="Pfam" id="PF04603">
    <property type="entry name" value="Mog1"/>
    <property type="match status" value="1"/>
</dbReference>
<keyword evidence="3" id="KW-0653">Protein transport</keyword>
<dbReference type="InterPro" id="IPR016123">
    <property type="entry name" value="Mog1/PsbP_a/b/a-sand"/>
</dbReference>
<keyword evidence="2" id="KW-0813">Transport</keyword>
<dbReference type="PANTHER" id="PTHR15837:SF0">
    <property type="entry name" value="RAN GUANINE NUCLEOTIDE RELEASE FACTOR"/>
    <property type="match status" value="1"/>
</dbReference>
<evidence type="ECO:0000313" key="5">
    <source>
        <dbReference type="Proteomes" id="UP001211065"/>
    </source>
</evidence>
<organism evidence="4 5">
    <name type="scientific">Clydaea vesicula</name>
    <dbReference type="NCBI Taxonomy" id="447962"/>
    <lineage>
        <taxon>Eukaryota</taxon>
        <taxon>Fungi</taxon>
        <taxon>Fungi incertae sedis</taxon>
        <taxon>Chytridiomycota</taxon>
        <taxon>Chytridiomycota incertae sedis</taxon>
        <taxon>Chytridiomycetes</taxon>
        <taxon>Lobulomycetales</taxon>
        <taxon>Lobulomycetaceae</taxon>
        <taxon>Clydaea</taxon>
    </lineage>
</organism>
<dbReference type="GO" id="GO:0005634">
    <property type="term" value="C:nucleus"/>
    <property type="evidence" value="ECO:0007669"/>
    <property type="project" value="TreeGrafter"/>
</dbReference>
<accession>A0AAD5U765</accession>
<dbReference type="InterPro" id="IPR007681">
    <property type="entry name" value="Mog1"/>
</dbReference>
<dbReference type="Gene3D" id="3.40.1000.10">
    <property type="entry name" value="Mog1/PsbP, alpha/beta/alpha sandwich"/>
    <property type="match status" value="1"/>
</dbReference>
<evidence type="ECO:0000313" key="4">
    <source>
        <dbReference type="EMBL" id="KAJ3222514.1"/>
    </source>
</evidence>